<protein>
    <submittedName>
        <fullName evidence="4">Mycothiol acetyltransferase</fullName>
        <ecNumber evidence="4">2.3.1.189</ecNumber>
    </submittedName>
</protein>
<feature type="domain" description="N-acetyltransferase" evidence="3">
    <location>
        <begin position="5"/>
        <end position="197"/>
    </location>
</feature>
<dbReference type="PANTHER" id="PTHR43420">
    <property type="entry name" value="ACETYLTRANSFERASE"/>
    <property type="match status" value="1"/>
</dbReference>
<dbReference type="InterPro" id="IPR000182">
    <property type="entry name" value="GNAT_dom"/>
</dbReference>
<reference evidence="4 5" key="1">
    <citation type="submission" date="2018-03" db="EMBL/GenBank/DDBJ databases">
        <authorList>
            <person name="Keele B.F."/>
        </authorList>
    </citation>
    <scope>NUCLEOTIDE SEQUENCE [LARGE SCALE GENOMIC DNA]</scope>
    <source>
        <strain evidence="4 5">CeCT 8812</strain>
    </source>
</reference>
<gene>
    <name evidence="4" type="primary">mshD_2</name>
    <name evidence="4" type="ORF">POI8812_01042</name>
</gene>
<dbReference type="Pfam" id="PF00583">
    <property type="entry name" value="Acetyltransf_1"/>
    <property type="match status" value="1"/>
</dbReference>
<keyword evidence="1 4" id="KW-0808">Transferase</keyword>
<name>A0A2R8A939_9RHOB</name>
<dbReference type="OrthoDB" id="9804026at2"/>
<keyword evidence="5" id="KW-1185">Reference proteome</keyword>
<organism evidence="4 5">
    <name type="scientific">Pontivivens insulae</name>
    <dbReference type="NCBI Taxonomy" id="1639689"/>
    <lineage>
        <taxon>Bacteria</taxon>
        <taxon>Pseudomonadati</taxon>
        <taxon>Pseudomonadota</taxon>
        <taxon>Alphaproteobacteria</taxon>
        <taxon>Rhodobacterales</taxon>
        <taxon>Paracoccaceae</taxon>
        <taxon>Pontivivens</taxon>
    </lineage>
</organism>
<dbReference type="Proteomes" id="UP000244932">
    <property type="component" value="Unassembled WGS sequence"/>
</dbReference>
<dbReference type="PROSITE" id="PS51186">
    <property type="entry name" value="GNAT"/>
    <property type="match status" value="1"/>
</dbReference>
<proteinExistence type="predicted"/>
<dbReference type="InterPro" id="IPR016181">
    <property type="entry name" value="Acyl_CoA_acyltransferase"/>
</dbReference>
<dbReference type="InterPro" id="IPR050680">
    <property type="entry name" value="YpeA/RimI_acetyltransf"/>
</dbReference>
<evidence type="ECO:0000256" key="1">
    <source>
        <dbReference type="ARBA" id="ARBA00022679"/>
    </source>
</evidence>
<evidence type="ECO:0000259" key="3">
    <source>
        <dbReference type="PROSITE" id="PS51186"/>
    </source>
</evidence>
<dbReference type="EMBL" id="OMKW01000001">
    <property type="protein sequence ID" value="SPF28739.1"/>
    <property type="molecule type" value="Genomic_DNA"/>
</dbReference>
<evidence type="ECO:0000313" key="5">
    <source>
        <dbReference type="Proteomes" id="UP000244932"/>
    </source>
</evidence>
<evidence type="ECO:0000313" key="4">
    <source>
        <dbReference type="EMBL" id="SPF28739.1"/>
    </source>
</evidence>
<dbReference type="RefSeq" id="WP_108781413.1">
    <property type="nucleotide sequence ID" value="NZ_OMKW01000001.1"/>
</dbReference>
<accession>A0A2R8A939</accession>
<evidence type="ECO:0000256" key="2">
    <source>
        <dbReference type="ARBA" id="ARBA00023315"/>
    </source>
</evidence>
<dbReference type="EC" id="2.3.1.189" evidence="4"/>
<keyword evidence="2 4" id="KW-0012">Acyltransferase</keyword>
<dbReference type="Gene3D" id="3.40.630.30">
    <property type="match status" value="1"/>
</dbReference>
<dbReference type="CDD" id="cd04301">
    <property type="entry name" value="NAT_SF"/>
    <property type="match status" value="1"/>
</dbReference>
<dbReference type="AlphaFoldDB" id="A0A2R8A939"/>
<dbReference type="SUPFAM" id="SSF55729">
    <property type="entry name" value="Acyl-CoA N-acyltransferases (Nat)"/>
    <property type="match status" value="1"/>
</dbReference>
<sequence length="201" mass="21753">MSNSLKIRPASPGDSGDLAIIADMATRGLSSFLWTAVASEGKPPFEIWRSIIRGDQANTIHHSNWLVAQSRANVLGAVNGYTLSRTHLTAPTGPSACVLEPLNELKGMAIGTWYIAAIAVFPEARGRSVGSSLLRFAEQAARAASVDEITLMVGSFNPRARNLYESIGFKRLADRTFQPFRGSDPEGYWVLMSKTLKGRTG</sequence>
<dbReference type="GO" id="GO:0035447">
    <property type="term" value="F:mycothiol synthase activity"/>
    <property type="evidence" value="ECO:0007669"/>
    <property type="project" value="UniProtKB-EC"/>
</dbReference>